<evidence type="ECO:0000256" key="8">
    <source>
        <dbReference type="ARBA" id="ARBA00022741"/>
    </source>
</evidence>
<evidence type="ECO:0000256" key="1">
    <source>
        <dbReference type="ARBA" id="ARBA00002180"/>
    </source>
</evidence>
<keyword evidence="18" id="KW-0917">Virion maturation</keyword>
<evidence type="ECO:0000256" key="7">
    <source>
        <dbReference type="ARBA" id="ARBA00022723"/>
    </source>
</evidence>
<name>A0A0L6V0D1_9BASI</name>
<keyword evidence="9" id="KW-0064">Aspartyl protease</keyword>
<dbReference type="GO" id="GO:0003887">
    <property type="term" value="F:DNA-directed DNA polymerase activity"/>
    <property type="evidence" value="ECO:0007669"/>
    <property type="project" value="UniProtKB-KW"/>
</dbReference>
<evidence type="ECO:0000256" key="22">
    <source>
        <dbReference type="ARBA" id="ARBA00049244"/>
    </source>
</evidence>
<evidence type="ECO:0000256" key="2">
    <source>
        <dbReference type="ARBA" id="ARBA00022578"/>
    </source>
</evidence>
<dbReference type="InterPro" id="IPR036397">
    <property type="entry name" value="RNaseH_sf"/>
</dbReference>
<dbReference type="AlphaFoldDB" id="A0A0L6V0D1"/>
<keyword evidence="14" id="KW-0694">RNA-binding</keyword>
<keyword evidence="10" id="KW-0255">Endonuclease</keyword>
<keyword evidence="11" id="KW-0378">Hydrolase</keyword>
<dbReference type="Proteomes" id="UP000037035">
    <property type="component" value="Unassembled WGS sequence"/>
</dbReference>
<dbReference type="Pfam" id="PF25597">
    <property type="entry name" value="SH3_retrovirus"/>
    <property type="match status" value="1"/>
</dbReference>
<evidence type="ECO:0000256" key="6">
    <source>
        <dbReference type="ARBA" id="ARBA00022722"/>
    </source>
</evidence>
<evidence type="ECO:0000256" key="3">
    <source>
        <dbReference type="ARBA" id="ARBA00022612"/>
    </source>
</evidence>
<keyword evidence="26" id="KW-1185">Reference proteome</keyword>
<evidence type="ECO:0000256" key="16">
    <source>
        <dbReference type="ARBA" id="ARBA00022918"/>
    </source>
</evidence>
<dbReference type="GO" id="GO:0003723">
    <property type="term" value="F:RNA binding"/>
    <property type="evidence" value="ECO:0007669"/>
    <property type="project" value="UniProtKB-KW"/>
</dbReference>
<dbReference type="CDD" id="cd09272">
    <property type="entry name" value="RNase_HI_RT_Ty1"/>
    <property type="match status" value="1"/>
</dbReference>
<keyword evidence="5" id="KW-0548">Nucleotidyltransferase</keyword>
<dbReference type="InterPro" id="IPR054722">
    <property type="entry name" value="PolX-like_BBD"/>
</dbReference>
<evidence type="ECO:0000256" key="18">
    <source>
        <dbReference type="ARBA" id="ARBA00023113"/>
    </source>
</evidence>
<evidence type="ECO:0000313" key="25">
    <source>
        <dbReference type="EMBL" id="KNZ54221.1"/>
    </source>
</evidence>
<dbReference type="InterPro" id="IPR001584">
    <property type="entry name" value="Integrase_cat-core"/>
</dbReference>
<dbReference type="EMBL" id="LAVV01007951">
    <property type="protein sequence ID" value="KNZ54221.1"/>
    <property type="molecule type" value="Genomic_DNA"/>
</dbReference>
<evidence type="ECO:0000256" key="11">
    <source>
        <dbReference type="ARBA" id="ARBA00022801"/>
    </source>
</evidence>
<keyword evidence="7" id="KW-0479">Metal-binding</keyword>
<dbReference type="OrthoDB" id="3261476at2759"/>
<keyword evidence="2" id="KW-0815">Transposition</keyword>
<dbReference type="GO" id="GO:0006508">
    <property type="term" value="P:proteolysis"/>
    <property type="evidence" value="ECO:0007669"/>
    <property type="project" value="UniProtKB-KW"/>
</dbReference>
<dbReference type="Pfam" id="PF00665">
    <property type="entry name" value="rve"/>
    <property type="match status" value="1"/>
</dbReference>
<dbReference type="Pfam" id="PF22936">
    <property type="entry name" value="Pol_BBD"/>
    <property type="match status" value="1"/>
</dbReference>
<keyword evidence="19" id="KW-0233">DNA recombination</keyword>
<dbReference type="PANTHER" id="PTHR42648">
    <property type="entry name" value="TRANSPOSASE, PUTATIVE-RELATED"/>
    <property type="match status" value="1"/>
</dbReference>
<accession>A0A0L6V0D1</accession>
<evidence type="ECO:0000256" key="23">
    <source>
        <dbReference type="SAM" id="MobiDB-lite"/>
    </source>
</evidence>
<dbReference type="GO" id="GO:0005524">
    <property type="term" value="F:ATP binding"/>
    <property type="evidence" value="ECO:0007669"/>
    <property type="project" value="UniProtKB-KW"/>
</dbReference>
<feature type="non-terminal residue" evidence="25">
    <location>
        <position position="1"/>
    </location>
</feature>
<dbReference type="PROSITE" id="PS50994">
    <property type="entry name" value="INTEGRASE"/>
    <property type="match status" value="1"/>
</dbReference>
<dbReference type="VEuPathDB" id="FungiDB:VP01_3003g1"/>
<evidence type="ECO:0000256" key="10">
    <source>
        <dbReference type="ARBA" id="ARBA00022759"/>
    </source>
</evidence>
<dbReference type="GO" id="GO:0006310">
    <property type="term" value="P:DNA recombination"/>
    <property type="evidence" value="ECO:0007669"/>
    <property type="project" value="UniProtKB-KW"/>
</dbReference>
<keyword evidence="4" id="KW-0645">Protease</keyword>
<dbReference type="PANTHER" id="PTHR42648:SF11">
    <property type="entry name" value="TRANSPOSON TY4-P GAG-POL POLYPROTEIN"/>
    <property type="match status" value="1"/>
</dbReference>
<evidence type="ECO:0000256" key="15">
    <source>
        <dbReference type="ARBA" id="ARBA00022908"/>
    </source>
</evidence>
<keyword evidence="20" id="KW-0511">Multifunctional enzyme</keyword>
<evidence type="ECO:0000313" key="26">
    <source>
        <dbReference type="Proteomes" id="UP000037035"/>
    </source>
</evidence>
<dbReference type="GO" id="GO:0003964">
    <property type="term" value="F:RNA-directed DNA polymerase activity"/>
    <property type="evidence" value="ECO:0007669"/>
    <property type="project" value="UniProtKB-KW"/>
</dbReference>
<dbReference type="GO" id="GO:0004190">
    <property type="term" value="F:aspartic-type endopeptidase activity"/>
    <property type="evidence" value="ECO:0007669"/>
    <property type="project" value="UniProtKB-KW"/>
</dbReference>
<dbReference type="Pfam" id="PF07727">
    <property type="entry name" value="RVT_2"/>
    <property type="match status" value="1"/>
</dbReference>
<dbReference type="GO" id="GO:0015074">
    <property type="term" value="P:DNA integration"/>
    <property type="evidence" value="ECO:0007669"/>
    <property type="project" value="UniProtKB-KW"/>
</dbReference>
<evidence type="ECO:0000256" key="21">
    <source>
        <dbReference type="ARBA" id="ARBA00048173"/>
    </source>
</evidence>
<keyword evidence="3" id="KW-1188">Viral release from host cell</keyword>
<dbReference type="InterPro" id="IPR039537">
    <property type="entry name" value="Retrotran_Ty1/copia-like"/>
</dbReference>
<dbReference type="GO" id="GO:0005634">
    <property type="term" value="C:nucleus"/>
    <property type="evidence" value="ECO:0007669"/>
    <property type="project" value="UniProtKB-ARBA"/>
</dbReference>
<keyword evidence="15" id="KW-0229">DNA integration</keyword>
<dbReference type="InterPro" id="IPR013103">
    <property type="entry name" value="RVT_2"/>
</dbReference>
<keyword evidence="16" id="KW-0695">RNA-directed DNA polymerase</keyword>
<keyword evidence="12" id="KW-0067">ATP-binding</keyword>
<proteinExistence type="predicted"/>
<keyword evidence="8" id="KW-0547">Nucleotide-binding</keyword>
<keyword evidence="17" id="KW-0239">DNA-directed DNA polymerase</keyword>
<dbReference type="Pfam" id="PF14223">
    <property type="entry name" value="Retrotran_gag_2"/>
    <property type="match status" value="1"/>
</dbReference>
<feature type="region of interest" description="Disordered" evidence="23">
    <location>
        <begin position="714"/>
        <end position="735"/>
    </location>
</feature>
<evidence type="ECO:0000256" key="5">
    <source>
        <dbReference type="ARBA" id="ARBA00022695"/>
    </source>
</evidence>
<dbReference type="InterPro" id="IPR057670">
    <property type="entry name" value="SH3_retrovirus"/>
</dbReference>
<protein>
    <recommendedName>
        <fullName evidence="24">Integrase catalytic domain-containing protein</fullName>
    </recommendedName>
</protein>
<evidence type="ECO:0000256" key="14">
    <source>
        <dbReference type="ARBA" id="ARBA00022884"/>
    </source>
</evidence>
<evidence type="ECO:0000256" key="4">
    <source>
        <dbReference type="ARBA" id="ARBA00022670"/>
    </source>
</evidence>
<dbReference type="Gene3D" id="3.30.420.10">
    <property type="entry name" value="Ribonuclease H-like superfamily/Ribonuclease H"/>
    <property type="match status" value="1"/>
</dbReference>
<organism evidence="25 26">
    <name type="scientific">Puccinia sorghi</name>
    <dbReference type="NCBI Taxonomy" id="27349"/>
    <lineage>
        <taxon>Eukaryota</taxon>
        <taxon>Fungi</taxon>
        <taxon>Dikarya</taxon>
        <taxon>Basidiomycota</taxon>
        <taxon>Pucciniomycotina</taxon>
        <taxon>Pucciniomycetes</taxon>
        <taxon>Pucciniales</taxon>
        <taxon>Pucciniaceae</taxon>
        <taxon>Puccinia</taxon>
    </lineage>
</organism>
<comment type="catalytic activity">
    <reaction evidence="21">
        <text>DNA(n) + a 2'-deoxyribonucleoside 5'-triphosphate = DNA(n+1) + diphosphate</text>
        <dbReference type="Rhea" id="RHEA:22508"/>
        <dbReference type="Rhea" id="RHEA-COMP:17339"/>
        <dbReference type="Rhea" id="RHEA-COMP:17340"/>
        <dbReference type="ChEBI" id="CHEBI:33019"/>
        <dbReference type="ChEBI" id="CHEBI:61560"/>
        <dbReference type="ChEBI" id="CHEBI:173112"/>
        <dbReference type="EC" id="2.7.7.49"/>
    </reaction>
</comment>
<reference evidence="25 26" key="1">
    <citation type="submission" date="2015-08" db="EMBL/GenBank/DDBJ databases">
        <title>Next Generation Sequencing and Analysis of the Genome of Puccinia sorghi L Schw, the Causal Agent of Maize Common Rust.</title>
        <authorList>
            <person name="Rochi L."/>
            <person name="Burguener G."/>
            <person name="Darino M."/>
            <person name="Turjanski A."/>
            <person name="Kreff E."/>
            <person name="Dieguez M.J."/>
            <person name="Sacco F."/>
        </authorList>
    </citation>
    <scope>NUCLEOTIDE SEQUENCE [LARGE SCALE GENOMIC DNA]</scope>
    <source>
        <strain evidence="25 26">RO10H11247</strain>
    </source>
</reference>
<dbReference type="SUPFAM" id="SSF53098">
    <property type="entry name" value="Ribonuclease H-like"/>
    <property type="match status" value="1"/>
</dbReference>
<feature type="compositionally biased region" description="Acidic residues" evidence="23">
    <location>
        <begin position="721"/>
        <end position="730"/>
    </location>
</feature>
<dbReference type="InterPro" id="IPR043502">
    <property type="entry name" value="DNA/RNA_pol_sf"/>
</dbReference>
<evidence type="ECO:0000256" key="13">
    <source>
        <dbReference type="ARBA" id="ARBA00022842"/>
    </source>
</evidence>
<comment type="caution">
    <text evidence="25">The sequence shown here is derived from an EMBL/GenBank/DDBJ whole genome shotgun (WGS) entry which is preliminary data.</text>
</comment>
<keyword evidence="17" id="KW-0808">Transferase</keyword>
<evidence type="ECO:0000256" key="20">
    <source>
        <dbReference type="ARBA" id="ARBA00023268"/>
    </source>
</evidence>
<evidence type="ECO:0000259" key="24">
    <source>
        <dbReference type="PROSITE" id="PS50994"/>
    </source>
</evidence>
<dbReference type="InterPro" id="IPR012337">
    <property type="entry name" value="RNaseH-like_sf"/>
</dbReference>
<comment type="catalytic activity">
    <reaction evidence="22">
        <text>DNA(n) + a 2'-deoxyribonucleoside 5'-triphosphate = DNA(n+1) + diphosphate</text>
        <dbReference type="Rhea" id="RHEA:22508"/>
        <dbReference type="Rhea" id="RHEA-COMP:17339"/>
        <dbReference type="Rhea" id="RHEA-COMP:17340"/>
        <dbReference type="ChEBI" id="CHEBI:33019"/>
        <dbReference type="ChEBI" id="CHEBI:61560"/>
        <dbReference type="ChEBI" id="CHEBI:173112"/>
        <dbReference type="EC" id="2.7.7.7"/>
    </reaction>
</comment>
<evidence type="ECO:0000256" key="12">
    <source>
        <dbReference type="ARBA" id="ARBA00022840"/>
    </source>
</evidence>
<sequence>SKPTRIRKPLSNSKPLARSTMDEINPTILKTTIEAIPMLSEENFSSWRTRITALFKLGGVKDQMINGEPALEDTNNTILCAIIIAKLSTTTHNNVVNSSNEDNAIELWKAISKRFISSEPSNRARVYNQFTNISFDVSNIEKFITEVRASLVKMEDVGIKIEDDIVTYDLLKRLPASLDNIKQAITHSKDAEDIKPSTLLDHLEIHMNELKVSASVNKLEVTTMYTEKNKKCSPGKHNPLANHPADRCWFDANKANAPWARRLDSNVCSLSTFSSTSPSSFILDSGSTSHMVADRKLFTHLDKDERGLINTSCGSNTLEIEGKGTISVCFKNKPLLLHNVLLVPKITVNLLSLHQLLIEKFNVQFDTNKFSVNKNNETILEVHYHNSLPLIEFESAKHRSHLSQAEQLHKSLGHVSYSRIRNKLGITIKPPSVCKACAISKVTRATYKHRSSRASRPFEELHLDLIGPIGPISHKNHKYILTIVDGNTRFCSAIPIKAKSDVFSVLTFVVDSEAKRLGYYPSIIHSDRGTEFVNASLEEYCRKNLIRQRYSNAYTPQQNGLAERFNRTILESLRTIFYDSGLRRSLWNEVLSACMLTLNQIPSHKSKKSPYELFKGQAIPLDFFHPIGNPVVVYSHQRKTKLDPRGELGRLIGFDAELKCYRILLDNGHILDTKNVDFLDFEPSKTPEVDHDELFIEDKTEKTAPLVVPASEEKDAVVKEEEIDEEDPWEETSHLDTVKEEDSDQDEIDVAAALAPVEGHPEEIFIKTPEGSKRKAPFLKVVKSLYGLKQAPKNWYQTLTGWFQEIDYLPSTSDACLFIHREKNSFIFFHVDDLIVVGRPDEFEDQFLKRFPNSSAHDPDTLLGMNVSVQTDSITLAQPALIKKGLELLDMVDCKPVKTPLTPGLQLRPASDADHEAFLRLKVNFRSYTGMLNYLSCRTRPDLASAVSILSRFNQRPGIQHWKEVLHVWKYLQGTKEMGLLLKPKSSDLEDRIQFYTDATWAEDQETRLSQSGSIAFWKACPISWNSKKQKNITMLSTESEMNAQSDGEQENQWLAFLIEELWHVKLPATVFNVDNRGLVEKLKKFGSNSKTKHLDIKIKALRDKFTKGDIDVHLIPSDQMLADSLKKAAPHQSVRKLQEKCFFVF</sequence>
<dbReference type="GO" id="GO:0046872">
    <property type="term" value="F:metal ion binding"/>
    <property type="evidence" value="ECO:0007669"/>
    <property type="project" value="UniProtKB-KW"/>
</dbReference>
<dbReference type="GO" id="GO:0004519">
    <property type="term" value="F:endonuclease activity"/>
    <property type="evidence" value="ECO:0007669"/>
    <property type="project" value="UniProtKB-KW"/>
</dbReference>
<keyword evidence="13" id="KW-0460">Magnesium</keyword>
<feature type="domain" description="Integrase catalytic" evidence="24">
    <location>
        <begin position="453"/>
        <end position="618"/>
    </location>
</feature>
<evidence type="ECO:0000256" key="9">
    <source>
        <dbReference type="ARBA" id="ARBA00022750"/>
    </source>
</evidence>
<dbReference type="GO" id="GO:0032196">
    <property type="term" value="P:transposition"/>
    <property type="evidence" value="ECO:0007669"/>
    <property type="project" value="UniProtKB-KW"/>
</dbReference>
<comment type="function">
    <text evidence="1">The aspartyl protease (PR) mediates the proteolytic cleavages of the Gag and Gag-Pol polyproteins after assembly of the VLP.</text>
</comment>
<evidence type="ECO:0000256" key="19">
    <source>
        <dbReference type="ARBA" id="ARBA00023172"/>
    </source>
</evidence>
<evidence type="ECO:0000256" key="17">
    <source>
        <dbReference type="ARBA" id="ARBA00022932"/>
    </source>
</evidence>
<gene>
    <name evidence="25" type="ORF">VP01_3003g1</name>
</gene>
<keyword evidence="6" id="KW-0540">Nuclease</keyword>
<dbReference type="SUPFAM" id="SSF56672">
    <property type="entry name" value="DNA/RNA polymerases"/>
    <property type="match status" value="1"/>
</dbReference>